<dbReference type="PANTHER" id="PTHR43722:SF1">
    <property type="entry name" value="PROLINE IMINOPEPTIDASE"/>
    <property type="match status" value="1"/>
</dbReference>
<keyword evidence="9 13" id="KW-0378">Hydrolase</keyword>
<dbReference type="Gene3D" id="3.40.50.1820">
    <property type="entry name" value="alpha/beta hydrolase"/>
    <property type="match status" value="2"/>
</dbReference>
<dbReference type="EC" id="3.4.11.5" evidence="4"/>
<dbReference type="InterPro" id="IPR002410">
    <property type="entry name" value="Peptidase_S33"/>
</dbReference>
<evidence type="ECO:0000256" key="5">
    <source>
        <dbReference type="ARBA" id="ARBA00021843"/>
    </source>
</evidence>
<accession>A0A1H7HTU0</accession>
<sequence length="506" mass="55150">MIKNWHRLCRAGRLSVGLVIATMGFSQACIAQSSDSQQLSLQSCHVKGVRQQVQCGTLMVPEDYTQPNGERISINFVILPAIDSSKKQLPLMFLAGGPGQAATELASHIYSGFNEVRKTRDLILIDQRGTGQSAPLQCQEPLTLDPYTSVPEDFTLSDVKQCLLQLRGDLSQFNSENAIRDFDAVRAALDHQQVHIYGGSYGTRAGLVYMRMFPESIKSVVLDSVGPIEVPIGLFGQSAAQSFERLLAHCQNDQLCAKQYPNLAQEFVALKAKLKRAPVTVEIAHPRLGTNTAFTISHDKFLSTLQMQLYSMPTRSLVPLLIHQAYLGDYKPLAGLIAQSEGDMGIYIGLHFNIVCNEDLPKISERMKAADADNSFAQGMSLAMVAKACSVWPSYQPSENFYQSVNVEIPTLILSGALDPVTPPSNGEQAHAHLVNSHHIIAKNNAHIVASTACGINIINEFLTTQKPTELDESCLDDVPAESFMLGLNGGVAIATSQTKPAQARK</sequence>
<dbReference type="GO" id="GO:0006508">
    <property type="term" value="P:proteolysis"/>
    <property type="evidence" value="ECO:0007669"/>
    <property type="project" value="UniProtKB-KW"/>
</dbReference>
<keyword evidence="6" id="KW-0031">Aminopeptidase</keyword>
<dbReference type="GO" id="GO:0004177">
    <property type="term" value="F:aminopeptidase activity"/>
    <property type="evidence" value="ECO:0007669"/>
    <property type="project" value="UniProtKB-KW"/>
</dbReference>
<protein>
    <recommendedName>
        <fullName evidence="5">Proline iminopeptidase</fullName>
        <ecNumber evidence="4">3.4.11.5</ecNumber>
    </recommendedName>
    <alternativeName>
        <fullName evidence="10">Prolyl aminopeptidase</fullName>
    </alternativeName>
</protein>
<evidence type="ECO:0000256" key="1">
    <source>
        <dbReference type="ARBA" id="ARBA00001585"/>
    </source>
</evidence>
<evidence type="ECO:0000313" key="14">
    <source>
        <dbReference type="Proteomes" id="UP000199297"/>
    </source>
</evidence>
<comment type="catalytic activity">
    <reaction evidence="1">
        <text>Release of N-terminal proline from a peptide.</text>
        <dbReference type="EC" id="3.4.11.5"/>
    </reaction>
</comment>
<dbReference type="PRINTS" id="PR00793">
    <property type="entry name" value="PROAMNOPTASE"/>
</dbReference>
<feature type="chain" id="PRO_5011519630" description="Proline iminopeptidase" evidence="11">
    <location>
        <begin position="29"/>
        <end position="506"/>
    </location>
</feature>
<dbReference type="PANTHER" id="PTHR43722">
    <property type="entry name" value="PROLINE IMINOPEPTIDASE"/>
    <property type="match status" value="1"/>
</dbReference>
<reference evidence="14" key="1">
    <citation type="submission" date="2016-10" db="EMBL/GenBank/DDBJ databases">
        <authorList>
            <person name="Varghese N."/>
            <person name="Submissions S."/>
        </authorList>
    </citation>
    <scope>NUCLEOTIDE SEQUENCE [LARGE SCALE GENOMIC DNA]</scope>
    <source>
        <strain evidence="14">CGMCC 1.9127</strain>
    </source>
</reference>
<dbReference type="AlphaFoldDB" id="A0A1H7HTU0"/>
<evidence type="ECO:0000256" key="6">
    <source>
        <dbReference type="ARBA" id="ARBA00022438"/>
    </source>
</evidence>
<organism evidence="13 14">
    <name type="scientific">Colwellia chukchiensis</name>
    <dbReference type="NCBI Taxonomy" id="641665"/>
    <lineage>
        <taxon>Bacteria</taxon>
        <taxon>Pseudomonadati</taxon>
        <taxon>Pseudomonadota</taxon>
        <taxon>Gammaproteobacteria</taxon>
        <taxon>Alteromonadales</taxon>
        <taxon>Colwelliaceae</taxon>
        <taxon>Colwellia</taxon>
    </lineage>
</organism>
<dbReference type="RefSeq" id="WP_233143763.1">
    <property type="nucleotide sequence ID" value="NZ_FOBI01000001.1"/>
</dbReference>
<dbReference type="Pfam" id="PF00561">
    <property type="entry name" value="Abhydrolase_1"/>
    <property type="match status" value="1"/>
</dbReference>
<dbReference type="PROSITE" id="PS51257">
    <property type="entry name" value="PROKAR_LIPOPROTEIN"/>
    <property type="match status" value="1"/>
</dbReference>
<keyword evidence="8" id="KW-0645">Protease</keyword>
<comment type="subcellular location">
    <subcellularLocation>
        <location evidence="2">Cytoplasm</location>
    </subcellularLocation>
</comment>
<comment type="similarity">
    <text evidence="3">Belongs to the peptidase S33 family.</text>
</comment>
<dbReference type="EMBL" id="FOBI01000001">
    <property type="protein sequence ID" value="SEK53588.1"/>
    <property type="molecule type" value="Genomic_DNA"/>
</dbReference>
<feature type="domain" description="AB hydrolase-1" evidence="12">
    <location>
        <begin position="90"/>
        <end position="448"/>
    </location>
</feature>
<evidence type="ECO:0000313" key="13">
    <source>
        <dbReference type="EMBL" id="SEK53588.1"/>
    </source>
</evidence>
<evidence type="ECO:0000259" key="12">
    <source>
        <dbReference type="Pfam" id="PF00561"/>
    </source>
</evidence>
<evidence type="ECO:0000256" key="2">
    <source>
        <dbReference type="ARBA" id="ARBA00004496"/>
    </source>
</evidence>
<evidence type="ECO:0000256" key="11">
    <source>
        <dbReference type="SAM" id="SignalP"/>
    </source>
</evidence>
<evidence type="ECO:0000256" key="3">
    <source>
        <dbReference type="ARBA" id="ARBA00010088"/>
    </source>
</evidence>
<dbReference type="SUPFAM" id="SSF53474">
    <property type="entry name" value="alpha/beta-Hydrolases"/>
    <property type="match status" value="1"/>
</dbReference>
<dbReference type="Proteomes" id="UP000199297">
    <property type="component" value="Unassembled WGS sequence"/>
</dbReference>
<evidence type="ECO:0000256" key="9">
    <source>
        <dbReference type="ARBA" id="ARBA00022801"/>
    </source>
</evidence>
<evidence type="ECO:0000256" key="4">
    <source>
        <dbReference type="ARBA" id="ARBA00012568"/>
    </source>
</evidence>
<name>A0A1H7HTU0_9GAMM</name>
<keyword evidence="14" id="KW-1185">Reference proteome</keyword>
<feature type="signal peptide" evidence="11">
    <location>
        <begin position="1"/>
        <end position="28"/>
    </location>
</feature>
<keyword evidence="7" id="KW-0963">Cytoplasm</keyword>
<dbReference type="GO" id="GO:0005737">
    <property type="term" value="C:cytoplasm"/>
    <property type="evidence" value="ECO:0007669"/>
    <property type="project" value="UniProtKB-SubCell"/>
</dbReference>
<evidence type="ECO:0000256" key="10">
    <source>
        <dbReference type="ARBA" id="ARBA00029605"/>
    </source>
</evidence>
<dbReference type="InterPro" id="IPR000073">
    <property type="entry name" value="AB_hydrolase_1"/>
</dbReference>
<dbReference type="STRING" id="641665.GCA_002104455_00107"/>
<evidence type="ECO:0000256" key="8">
    <source>
        <dbReference type="ARBA" id="ARBA00022670"/>
    </source>
</evidence>
<dbReference type="InterPro" id="IPR005944">
    <property type="entry name" value="Pro_iminopeptidase"/>
</dbReference>
<dbReference type="InterPro" id="IPR029058">
    <property type="entry name" value="AB_hydrolase_fold"/>
</dbReference>
<proteinExistence type="inferred from homology"/>
<evidence type="ECO:0000256" key="7">
    <source>
        <dbReference type="ARBA" id="ARBA00022490"/>
    </source>
</evidence>
<keyword evidence="11" id="KW-0732">Signal</keyword>
<gene>
    <name evidence="13" type="ORF">SAMN05216262_101598</name>
</gene>